<dbReference type="AlphaFoldDB" id="A0AAV7TIG7"/>
<dbReference type="EMBL" id="JANPWB010000006">
    <property type="protein sequence ID" value="KAJ1175901.1"/>
    <property type="molecule type" value="Genomic_DNA"/>
</dbReference>
<organism evidence="1 2">
    <name type="scientific">Pleurodeles waltl</name>
    <name type="common">Iberian ribbed newt</name>
    <dbReference type="NCBI Taxonomy" id="8319"/>
    <lineage>
        <taxon>Eukaryota</taxon>
        <taxon>Metazoa</taxon>
        <taxon>Chordata</taxon>
        <taxon>Craniata</taxon>
        <taxon>Vertebrata</taxon>
        <taxon>Euteleostomi</taxon>
        <taxon>Amphibia</taxon>
        <taxon>Batrachia</taxon>
        <taxon>Caudata</taxon>
        <taxon>Salamandroidea</taxon>
        <taxon>Salamandridae</taxon>
        <taxon>Pleurodelinae</taxon>
        <taxon>Pleurodeles</taxon>
    </lineage>
</organism>
<proteinExistence type="predicted"/>
<sequence>MGRGSAAHFPHLQRTGWGFLRSLSLLRLRGLGPSLFRKCPRQCGSGPRGLYGGLSWIRHTVQCPAPGGWGGTVHERGHGKTHSYDY</sequence>
<evidence type="ECO:0000313" key="1">
    <source>
        <dbReference type="EMBL" id="KAJ1175901.1"/>
    </source>
</evidence>
<keyword evidence="2" id="KW-1185">Reference proteome</keyword>
<reference evidence="1" key="1">
    <citation type="journal article" date="2022" name="bioRxiv">
        <title>Sequencing and chromosome-scale assembly of the giantPleurodeles waltlgenome.</title>
        <authorList>
            <person name="Brown T."/>
            <person name="Elewa A."/>
            <person name="Iarovenko S."/>
            <person name="Subramanian E."/>
            <person name="Araus A.J."/>
            <person name="Petzold A."/>
            <person name="Susuki M."/>
            <person name="Suzuki K.-i.T."/>
            <person name="Hayashi T."/>
            <person name="Toyoda A."/>
            <person name="Oliveira C."/>
            <person name="Osipova E."/>
            <person name="Leigh N.D."/>
            <person name="Simon A."/>
            <person name="Yun M.H."/>
        </authorList>
    </citation>
    <scope>NUCLEOTIDE SEQUENCE</scope>
    <source>
        <strain evidence="1">20211129_DDA</strain>
        <tissue evidence="1">Liver</tissue>
    </source>
</reference>
<comment type="caution">
    <text evidence="1">The sequence shown here is derived from an EMBL/GenBank/DDBJ whole genome shotgun (WGS) entry which is preliminary data.</text>
</comment>
<evidence type="ECO:0000313" key="2">
    <source>
        <dbReference type="Proteomes" id="UP001066276"/>
    </source>
</evidence>
<dbReference type="Proteomes" id="UP001066276">
    <property type="component" value="Chromosome 3_2"/>
</dbReference>
<protein>
    <submittedName>
        <fullName evidence="1">Uncharacterized protein</fullName>
    </submittedName>
</protein>
<accession>A0AAV7TIG7</accession>
<gene>
    <name evidence="1" type="ORF">NDU88_001186</name>
</gene>
<name>A0AAV7TIG7_PLEWA</name>